<evidence type="ECO:0000313" key="3">
    <source>
        <dbReference type="Proteomes" id="UP001652621"/>
    </source>
</evidence>
<feature type="compositionally biased region" description="Low complexity" evidence="1">
    <location>
        <begin position="152"/>
        <end position="164"/>
    </location>
</feature>
<feature type="region of interest" description="Disordered" evidence="1">
    <location>
        <begin position="143"/>
        <end position="194"/>
    </location>
</feature>
<organism evidence="3 4">
    <name type="scientific">Musca domestica</name>
    <name type="common">House fly</name>
    <dbReference type="NCBI Taxonomy" id="7370"/>
    <lineage>
        <taxon>Eukaryota</taxon>
        <taxon>Metazoa</taxon>
        <taxon>Ecdysozoa</taxon>
        <taxon>Arthropoda</taxon>
        <taxon>Hexapoda</taxon>
        <taxon>Insecta</taxon>
        <taxon>Pterygota</taxon>
        <taxon>Neoptera</taxon>
        <taxon>Endopterygota</taxon>
        <taxon>Diptera</taxon>
        <taxon>Brachycera</taxon>
        <taxon>Muscomorpha</taxon>
        <taxon>Muscoidea</taxon>
        <taxon>Muscidae</taxon>
        <taxon>Musca</taxon>
    </lineage>
</organism>
<reference evidence="4" key="1">
    <citation type="submission" date="2025-08" db="UniProtKB">
        <authorList>
            <consortium name="RefSeq"/>
        </authorList>
    </citation>
    <scope>IDENTIFICATION</scope>
    <source>
        <strain evidence="4">Aabys</strain>
        <tissue evidence="4">Whole body</tissue>
    </source>
</reference>
<evidence type="ECO:0000313" key="4">
    <source>
        <dbReference type="RefSeq" id="XP_058985516.1"/>
    </source>
</evidence>
<dbReference type="GeneID" id="101898391"/>
<feature type="region of interest" description="Disordered" evidence="1">
    <location>
        <begin position="84"/>
        <end position="122"/>
    </location>
</feature>
<feature type="domain" description="MADF" evidence="2">
    <location>
        <begin position="17"/>
        <end position="114"/>
    </location>
</feature>
<dbReference type="InterPro" id="IPR006578">
    <property type="entry name" value="MADF-dom"/>
</dbReference>
<feature type="compositionally biased region" description="Polar residues" evidence="1">
    <location>
        <begin position="172"/>
        <end position="194"/>
    </location>
</feature>
<dbReference type="Pfam" id="PF10545">
    <property type="entry name" value="MADF_DNA_bdg"/>
    <property type="match status" value="1"/>
</dbReference>
<dbReference type="PANTHER" id="PTHR12243">
    <property type="entry name" value="MADF DOMAIN TRANSCRIPTION FACTOR"/>
    <property type="match status" value="1"/>
</dbReference>
<sequence length="488" mass="55453">MELCMKKNRLNDYEKRRFVDIIRKYPIIWNKKHPNRFRNDLKLAWQNVAKEMNENEEVCRLGWKSICDSHRYLKRKYGRKVENGTTEQGYSTDDCTSPKTKYNDDMDFMIDPSGSSDYNDDNKLLLEDNLSAAMEDVSSYQSNSSFKRAESSQESVPSSHQSNSYLRKAESSQDGIPSIYQGNSSFKGVENSQHGTPSIYQSISTFNGLESGHLRMQSIYPNNNSIKRGASSLDATPSTYQSNHTFKRAASSQDATSSIYQSNNSFKITASSRDGTPPIYQTNNYLKRVEASHDGGSPFSQQSSGFFDKVESSQDETPPTHDVVDVMEFKQENLDDDTPIISNVTETSQKGELMEDAELHNLGGSTTKILTNKLLTHSDKSYNHTREEYHFDKSNNQIRAEDDPKPHFNANSHFLNHLDSILNKLPLHISENLQGKIMGMAYAELAKHRSKATNNKCDSYVKVKENVHILRKHSRTNDSNSSLDFGFQ</sequence>
<evidence type="ECO:0000259" key="2">
    <source>
        <dbReference type="PROSITE" id="PS51029"/>
    </source>
</evidence>
<protein>
    <submittedName>
        <fullName evidence="4">Uncharacterized protein LOC101898391</fullName>
    </submittedName>
</protein>
<dbReference type="RefSeq" id="XP_058985516.1">
    <property type="nucleotide sequence ID" value="XM_059129533.1"/>
</dbReference>
<dbReference type="PANTHER" id="PTHR12243:SF67">
    <property type="entry name" value="COREPRESSOR OF PANGOLIN, ISOFORM A-RELATED"/>
    <property type="match status" value="1"/>
</dbReference>
<accession>A0ABM3VIA3</accession>
<proteinExistence type="predicted"/>
<feature type="compositionally biased region" description="Polar residues" evidence="1">
    <location>
        <begin position="84"/>
        <end position="100"/>
    </location>
</feature>
<dbReference type="PROSITE" id="PS51029">
    <property type="entry name" value="MADF"/>
    <property type="match status" value="1"/>
</dbReference>
<dbReference type="Proteomes" id="UP001652621">
    <property type="component" value="Unplaced"/>
</dbReference>
<evidence type="ECO:0000256" key="1">
    <source>
        <dbReference type="SAM" id="MobiDB-lite"/>
    </source>
</evidence>
<name>A0ABM3VIA3_MUSDO</name>
<keyword evidence="3" id="KW-1185">Reference proteome</keyword>
<dbReference type="InterPro" id="IPR039353">
    <property type="entry name" value="TF_Adf1"/>
</dbReference>
<gene>
    <name evidence="4" type="primary">LOC101898391</name>
</gene>
<dbReference type="SMART" id="SM00595">
    <property type="entry name" value="MADF"/>
    <property type="match status" value="1"/>
</dbReference>